<keyword evidence="5 7" id="KW-0496">Mitochondrion</keyword>
<accession>A0A4V3SF65</accession>
<comment type="caution">
    <text evidence="8">The sequence shown here is derived from an EMBL/GenBank/DDBJ whole genome shotgun (WGS) entry which is preliminary data.</text>
</comment>
<dbReference type="EC" id="2.1.1.320" evidence="7"/>
<dbReference type="InterPro" id="IPR003788">
    <property type="entry name" value="NDUFAF7"/>
</dbReference>
<comment type="catalytic activity">
    <reaction evidence="6 7">
        <text>L-arginyl-[protein] + 2 S-adenosyl-L-methionine = N(omega),N(omega)'-dimethyl-L-arginyl-[protein] + 2 S-adenosyl-L-homocysteine + 2 H(+)</text>
        <dbReference type="Rhea" id="RHEA:48108"/>
        <dbReference type="Rhea" id="RHEA-COMP:10532"/>
        <dbReference type="Rhea" id="RHEA-COMP:11992"/>
        <dbReference type="ChEBI" id="CHEBI:15378"/>
        <dbReference type="ChEBI" id="CHEBI:29965"/>
        <dbReference type="ChEBI" id="CHEBI:57856"/>
        <dbReference type="ChEBI" id="CHEBI:59789"/>
        <dbReference type="ChEBI" id="CHEBI:88221"/>
        <dbReference type="EC" id="2.1.1.320"/>
    </reaction>
</comment>
<comment type="subcellular location">
    <subcellularLocation>
        <location evidence="1 7">Mitochondrion</location>
    </subcellularLocation>
</comment>
<dbReference type="GO" id="GO:0005739">
    <property type="term" value="C:mitochondrion"/>
    <property type="evidence" value="ECO:0007669"/>
    <property type="project" value="UniProtKB-SubCell"/>
</dbReference>
<evidence type="ECO:0000256" key="3">
    <source>
        <dbReference type="ARBA" id="ARBA00022603"/>
    </source>
</evidence>
<comment type="similarity">
    <text evidence="2 7">Belongs to the NDUFAF7 family.</text>
</comment>
<dbReference type="Proteomes" id="UP000308267">
    <property type="component" value="Unassembled WGS sequence"/>
</dbReference>
<dbReference type="Pfam" id="PF02636">
    <property type="entry name" value="Methyltransf_28"/>
    <property type="match status" value="1"/>
</dbReference>
<dbReference type="EMBL" id="SJOL01006425">
    <property type="protein sequence ID" value="TGZ67144.1"/>
    <property type="molecule type" value="Genomic_DNA"/>
</dbReference>
<dbReference type="OrthoDB" id="438553at2759"/>
<comment type="function">
    <text evidence="7">Arginine methyltransferase involved in the assembly or stability of mitochondrial NADH:ubiquinone oxidoreductase complex (complex I).</text>
</comment>
<evidence type="ECO:0000256" key="2">
    <source>
        <dbReference type="ARBA" id="ARBA00005891"/>
    </source>
</evidence>
<evidence type="ECO:0000256" key="6">
    <source>
        <dbReference type="ARBA" id="ARBA00048612"/>
    </source>
</evidence>
<organism evidence="8 9">
    <name type="scientific">Opisthorchis felineus</name>
    <dbReference type="NCBI Taxonomy" id="147828"/>
    <lineage>
        <taxon>Eukaryota</taxon>
        <taxon>Metazoa</taxon>
        <taxon>Spiralia</taxon>
        <taxon>Lophotrochozoa</taxon>
        <taxon>Platyhelminthes</taxon>
        <taxon>Trematoda</taxon>
        <taxon>Digenea</taxon>
        <taxon>Opisthorchiida</taxon>
        <taxon>Opisthorchiata</taxon>
        <taxon>Opisthorchiidae</taxon>
        <taxon>Opisthorchis</taxon>
    </lineage>
</organism>
<evidence type="ECO:0000256" key="5">
    <source>
        <dbReference type="ARBA" id="ARBA00023128"/>
    </source>
</evidence>
<evidence type="ECO:0000256" key="1">
    <source>
        <dbReference type="ARBA" id="ARBA00004173"/>
    </source>
</evidence>
<dbReference type="STRING" id="147828.A0A4V3SF65"/>
<sequence length="410" mass="45746">MYSWLHNASRFIIPSRRTYAASALQQHLFERISTFGPISVAEFMKESLTNPLHGYYMKSDVFGKFGDFITSPEICQIFGELIGVWFVNEWQELQCPRSFSFIELGPGRGTLVCDVLRVFSRFPSVYNALTLHLVEVSPAMRSLQQVSIGKAVEKLGLSAPSTVWHTDFRDVPHGQPAFVLAHEFLDALPVHQFQKNPNGQWHEVLVGLSEEDSGESKLCFVQAPNRTPAQVAYLPLVSTLLEGREFCELSPRALLLTDEICQRIAQDGGAALLVDYGHLGDKKNTFRGFRKHQVCDPLLDPGGIDLTCDVDFSFLRKRAHDSGCAVDVFGPESQAYFLINMGLLTRLKALASQCNSVAHREELISGCEMLITGEQMGERFKFLAIVKKSHNNAGRQIPGFFALPGTPYAE</sequence>
<dbReference type="GO" id="GO:0035243">
    <property type="term" value="F:protein-arginine omega-N symmetric methyltransferase activity"/>
    <property type="evidence" value="ECO:0007669"/>
    <property type="project" value="UniProtKB-EC"/>
</dbReference>
<evidence type="ECO:0000313" key="8">
    <source>
        <dbReference type="EMBL" id="TGZ67144.1"/>
    </source>
</evidence>
<gene>
    <name evidence="8" type="ORF">CRM22_004941</name>
</gene>
<dbReference type="PANTHER" id="PTHR12049:SF7">
    <property type="entry name" value="PROTEIN ARGININE METHYLTRANSFERASE NDUFAF7, MITOCHONDRIAL"/>
    <property type="match status" value="1"/>
</dbReference>
<keyword evidence="4 7" id="KW-0808">Transferase</keyword>
<dbReference type="PANTHER" id="PTHR12049">
    <property type="entry name" value="PROTEIN ARGININE METHYLTRANSFERASE NDUFAF7, MITOCHONDRIAL"/>
    <property type="match status" value="1"/>
</dbReference>
<protein>
    <recommendedName>
        <fullName evidence="7">Protein arginine methyltransferase NDUFAF7</fullName>
        <ecNumber evidence="7">2.1.1.320</ecNumber>
    </recommendedName>
</protein>
<dbReference type="AlphaFoldDB" id="A0A4V3SF65"/>
<keyword evidence="3 7" id="KW-0489">Methyltransferase</keyword>
<name>A0A4V3SF65_OPIFE</name>
<dbReference type="GO" id="GO:0032981">
    <property type="term" value="P:mitochondrial respiratory chain complex I assembly"/>
    <property type="evidence" value="ECO:0007669"/>
    <property type="project" value="TreeGrafter"/>
</dbReference>
<dbReference type="InterPro" id="IPR038375">
    <property type="entry name" value="NDUFAF7_sf"/>
</dbReference>
<keyword evidence="9" id="KW-1185">Reference proteome</keyword>
<dbReference type="SUPFAM" id="SSF53335">
    <property type="entry name" value="S-adenosyl-L-methionine-dependent methyltransferases"/>
    <property type="match status" value="1"/>
</dbReference>
<dbReference type="InterPro" id="IPR029063">
    <property type="entry name" value="SAM-dependent_MTases_sf"/>
</dbReference>
<evidence type="ECO:0000313" key="9">
    <source>
        <dbReference type="Proteomes" id="UP000308267"/>
    </source>
</evidence>
<evidence type="ECO:0000256" key="7">
    <source>
        <dbReference type="RuleBase" id="RU364114"/>
    </source>
</evidence>
<dbReference type="GO" id="GO:0032259">
    <property type="term" value="P:methylation"/>
    <property type="evidence" value="ECO:0007669"/>
    <property type="project" value="UniProtKB-KW"/>
</dbReference>
<reference evidence="8 9" key="1">
    <citation type="journal article" date="2019" name="BMC Genomics">
        <title>New insights from Opisthorchis felineus genome: update on genomics of the epidemiologically important liver flukes.</title>
        <authorList>
            <person name="Ershov N.I."/>
            <person name="Mordvinov V.A."/>
            <person name="Prokhortchouk E.B."/>
            <person name="Pakharukova M.Y."/>
            <person name="Gunbin K.V."/>
            <person name="Ustyantsev K."/>
            <person name="Genaev M.A."/>
            <person name="Blinov A.G."/>
            <person name="Mazur A."/>
            <person name="Boulygina E."/>
            <person name="Tsygankova S."/>
            <person name="Khrameeva E."/>
            <person name="Chekanov N."/>
            <person name="Fan G."/>
            <person name="Xiao A."/>
            <person name="Zhang H."/>
            <person name="Xu X."/>
            <person name="Yang H."/>
            <person name="Solovyev V."/>
            <person name="Lee S.M."/>
            <person name="Liu X."/>
            <person name="Afonnikov D.A."/>
            <person name="Skryabin K.G."/>
        </authorList>
    </citation>
    <scope>NUCLEOTIDE SEQUENCE [LARGE SCALE GENOMIC DNA]</scope>
    <source>
        <strain evidence="8">AK-0245</strain>
        <tissue evidence="8">Whole organism</tissue>
    </source>
</reference>
<proteinExistence type="inferred from homology"/>
<dbReference type="Gene3D" id="3.40.50.12710">
    <property type="match status" value="1"/>
</dbReference>
<evidence type="ECO:0000256" key="4">
    <source>
        <dbReference type="ARBA" id="ARBA00022679"/>
    </source>
</evidence>